<evidence type="ECO:0000313" key="2">
    <source>
        <dbReference type="EMBL" id="AIE93409.1"/>
    </source>
</evidence>
<name>A0A075FQ11_9EURY</name>
<feature type="region of interest" description="Disordered" evidence="1">
    <location>
        <begin position="1"/>
        <end position="65"/>
    </location>
</feature>
<dbReference type="AlphaFoldDB" id="A0A075FQ11"/>
<accession>A0A075FQ11</accession>
<sequence>MRPLQDSGTPAGPSLNDTLSPPEGRGERVPLQKGSLPRVSNWGRIRHSRRADRSFHTLATRSRGG</sequence>
<proteinExistence type="predicted"/>
<reference evidence="2" key="1">
    <citation type="journal article" date="2014" name="Genome Biol. Evol.">
        <title>Pangenome evidence for extensive interdomain horizontal transfer affecting lineage core and shell genes in uncultured planktonic thaumarchaeota and euryarchaeota.</title>
        <authorList>
            <person name="Deschamps P."/>
            <person name="Zivanovic Y."/>
            <person name="Moreira D."/>
            <person name="Rodriguez-Valera F."/>
            <person name="Lopez-Garcia P."/>
        </authorList>
    </citation>
    <scope>NUCLEOTIDE SEQUENCE</scope>
</reference>
<dbReference type="EMBL" id="KF900393">
    <property type="protein sequence ID" value="AIE93409.1"/>
    <property type="molecule type" value="Genomic_DNA"/>
</dbReference>
<protein>
    <submittedName>
        <fullName evidence="2">Uncharacterized protein</fullName>
    </submittedName>
</protein>
<evidence type="ECO:0000256" key="1">
    <source>
        <dbReference type="SAM" id="MobiDB-lite"/>
    </source>
</evidence>
<organism evidence="2">
    <name type="scientific">uncultured marine group II/III euryarchaeote AD1000_35_F01</name>
    <dbReference type="NCBI Taxonomy" id="1457758"/>
    <lineage>
        <taxon>Archaea</taxon>
        <taxon>Methanobacteriati</taxon>
        <taxon>Methanobacteriota</taxon>
        <taxon>environmental samples</taxon>
    </lineage>
</organism>